<comment type="caution">
    <text evidence="1">The sequence shown here is derived from an EMBL/GenBank/DDBJ whole genome shotgun (WGS) entry which is preliminary data.</text>
</comment>
<organism evidence="1 2">
    <name type="scientific">Clostridium innocuum</name>
    <dbReference type="NCBI Taxonomy" id="1522"/>
    <lineage>
        <taxon>Bacteria</taxon>
        <taxon>Bacillati</taxon>
        <taxon>Bacillota</taxon>
        <taxon>Clostridia</taxon>
        <taxon>Eubacteriales</taxon>
        <taxon>Clostridiaceae</taxon>
        <taxon>Clostridium</taxon>
    </lineage>
</organism>
<accession>A0A099I1K6</accession>
<protein>
    <submittedName>
        <fullName evidence="1">Uncharacterized protein</fullName>
    </submittedName>
</protein>
<evidence type="ECO:0000313" key="1">
    <source>
        <dbReference type="EMBL" id="KGJ51421.1"/>
    </source>
</evidence>
<gene>
    <name evidence="1" type="ORF">CIAN88_20880</name>
</gene>
<name>A0A099I1K6_CLOIN</name>
<reference evidence="1 2" key="1">
    <citation type="submission" date="2014-08" db="EMBL/GenBank/DDBJ databases">
        <title>Clostridium innocuum, an unnegligible vancomycin-resistant pathogen causing extra-intestinal infections.</title>
        <authorList>
            <person name="Feng Y."/>
            <person name="Chiu C.-H."/>
        </authorList>
    </citation>
    <scope>NUCLEOTIDE SEQUENCE [LARGE SCALE GENOMIC DNA]</scope>
    <source>
        <strain evidence="1 2">AN88</strain>
    </source>
</reference>
<dbReference type="Proteomes" id="UP000030008">
    <property type="component" value="Unassembled WGS sequence"/>
</dbReference>
<dbReference type="AlphaFoldDB" id="A0A099I1K6"/>
<evidence type="ECO:0000313" key="2">
    <source>
        <dbReference type="Proteomes" id="UP000030008"/>
    </source>
</evidence>
<proteinExistence type="predicted"/>
<dbReference type="EMBL" id="JQIF01000113">
    <property type="protein sequence ID" value="KGJ51421.1"/>
    <property type="molecule type" value="Genomic_DNA"/>
</dbReference>
<sequence length="105" mass="11973">MHFRKKCATKVQHFLGVALEAPETREKVCCTFDFDPSSDPKIDGDSLPRVPVLKNILGVFPLIYEGKWGQNGALTCGDAEKCIANYKMLRYNIRKLNIYSRYESL</sequence>